<dbReference type="AlphaFoldDB" id="A0A4Q0V327"/>
<dbReference type="EMBL" id="AP026818">
    <property type="protein sequence ID" value="BDR82204.1"/>
    <property type="molecule type" value="Genomic_DNA"/>
</dbReference>
<evidence type="ECO:0000313" key="7">
    <source>
        <dbReference type="Proteomes" id="UP001321763"/>
    </source>
</evidence>
<sequence length="123" mass="13372">MKICIPVEKNNGLESVPFNHFGSAPYFLIYDSESQGIKEIKNEDLHHAHGMCQPLKALGGEAVDAILVAGIGAGALMKLNNQGIKVYKVKEDTAAKNIELLQTGQLQEFSVNNTCKHDHGCSH</sequence>
<evidence type="ECO:0000313" key="4">
    <source>
        <dbReference type="EMBL" id="RXI57746.1"/>
    </source>
</evidence>
<dbReference type="PANTHER" id="PTHR42983">
    <property type="entry name" value="DINITROGENASE IRON-MOLYBDENUM COFACTOR PROTEIN-RELATED"/>
    <property type="match status" value="1"/>
</dbReference>
<dbReference type="EMBL" id="QMAP01000007">
    <property type="protein sequence ID" value="RXI48195.1"/>
    <property type="molecule type" value="Genomic_DNA"/>
</dbReference>
<dbReference type="Proteomes" id="UP001321763">
    <property type="component" value="Chromosome"/>
</dbReference>
<dbReference type="Pfam" id="PF02579">
    <property type="entry name" value="Nitro_FeMo-Co"/>
    <property type="match status" value="1"/>
</dbReference>
<name>A0A4Q0V327_CLOTA</name>
<dbReference type="OMA" id="GHFGHCD"/>
<dbReference type="InterPro" id="IPR003731">
    <property type="entry name" value="Di-Nase_FeMo-co_biosynth"/>
</dbReference>
<dbReference type="GeneID" id="24252772"/>
<reference evidence="2 7" key="2">
    <citation type="submission" date="2022-09" db="EMBL/GenBank/DDBJ databases">
        <title>complete genome sequences of Clostridium tetani str. KHSU-234311-028 isolated from soil.</title>
        <authorList>
            <person name="Sekizuka T."/>
            <person name="Shitada C."/>
            <person name="Takahashi M."/>
            <person name="Kuroda M."/>
        </authorList>
    </citation>
    <scope>NUCLEOTIDE SEQUENCE [LARGE SCALE GENOMIC DNA]</scope>
    <source>
        <strain evidence="2 7">KHSU-234311-028</strain>
    </source>
</reference>
<protein>
    <submittedName>
        <fullName evidence="3">Diguanylate cyclase</fullName>
    </submittedName>
</protein>
<dbReference type="RefSeq" id="WP_011100654.1">
    <property type="nucleotide sequence ID" value="NZ_AP026806.1"/>
</dbReference>
<dbReference type="SUPFAM" id="SSF53146">
    <property type="entry name" value="Nitrogenase accessory factor-like"/>
    <property type="match status" value="1"/>
</dbReference>
<accession>A0A4Q0V327</accession>
<organism evidence="3 6">
    <name type="scientific">Clostridium tetani</name>
    <dbReference type="NCBI Taxonomy" id="1513"/>
    <lineage>
        <taxon>Bacteria</taxon>
        <taxon>Bacillati</taxon>
        <taxon>Bacillota</taxon>
        <taxon>Clostridia</taxon>
        <taxon>Eubacteriales</taxon>
        <taxon>Clostridiaceae</taxon>
        <taxon>Clostridium</taxon>
    </lineage>
</organism>
<dbReference type="InterPro" id="IPR033913">
    <property type="entry name" value="MTH1175_dom"/>
</dbReference>
<dbReference type="CDD" id="cd00851">
    <property type="entry name" value="MTH1175"/>
    <property type="match status" value="1"/>
</dbReference>
<evidence type="ECO:0000313" key="5">
    <source>
        <dbReference type="Proteomes" id="UP000290273"/>
    </source>
</evidence>
<evidence type="ECO:0000259" key="1">
    <source>
        <dbReference type="Pfam" id="PF02579"/>
    </source>
</evidence>
<dbReference type="EMBL" id="QMAU01000019">
    <property type="protein sequence ID" value="RXI57746.1"/>
    <property type="molecule type" value="Genomic_DNA"/>
</dbReference>
<reference evidence="5 6" key="1">
    <citation type="submission" date="2018-06" db="EMBL/GenBank/DDBJ databases">
        <title>Genome conservation of Clostridium tetani.</title>
        <authorList>
            <person name="Bruggemann H."/>
            <person name="Popoff M.R."/>
        </authorList>
    </citation>
    <scope>NUCLEOTIDE SEQUENCE [LARGE SCALE GENOMIC DNA]</scope>
    <source>
        <strain evidence="3 6">2017.061</strain>
        <strain evidence="4 5">63.05</strain>
    </source>
</reference>
<dbReference type="Proteomes" id="UP000290921">
    <property type="component" value="Unassembled WGS sequence"/>
</dbReference>
<dbReference type="Gene3D" id="3.30.420.130">
    <property type="entry name" value="Dinitrogenase iron-molybdenum cofactor biosynthesis domain"/>
    <property type="match status" value="1"/>
</dbReference>
<dbReference type="Proteomes" id="UP000290273">
    <property type="component" value="Unassembled WGS sequence"/>
</dbReference>
<evidence type="ECO:0000313" key="3">
    <source>
        <dbReference type="EMBL" id="RXI48195.1"/>
    </source>
</evidence>
<proteinExistence type="predicted"/>
<evidence type="ECO:0000313" key="6">
    <source>
        <dbReference type="Proteomes" id="UP000290921"/>
    </source>
</evidence>
<dbReference type="InterPro" id="IPR036105">
    <property type="entry name" value="DiNase_FeMo-co_biosyn_sf"/>
</dbReference>
<dbReference type="PANTHER" id="PTHR42983:SF1">
    <property type="entry name" value="IRON-MOLYBDENUM PROTEIN"/>
    <property type="match status" value="1"/>
</dbReference>
<feature type="domain" description="Dinitrogenase iron-molybdenum cofactor biosynthesis" evidence="1">
    <location>
        <begin position="16"/>
        <end position="102"/>
    </location>
</feature>
<gene>
    <name evidence="3" type="ORF">DP130_08880</name>
    <name evidence="4" type="ORF">DP131_03715</name>
    <name evidence="2" type="ORF">K234311028_24500</name>
</gene>
<evidence type="ECO:0000313" key="2">
    <source>
        <dbReference type="EMBL" id="BDR82204.1"/>
    </source>
</evidence>